<feature type="compositionally biased region" description="Basic and acidic residues" evidence="7">
    <location>
        <begin position="1"/>
        <end position="21"/>
    </location>
</feature>
<accession>A0ABU2H5N7</accession>
<comment type="caution">
    <text evidence="9">The sequence shown here is derived from an EMBL/GenBank/DDBJ whole genome shotgun (WGS) entry which is preliminary data.</text>
</comment>
<proteinExistence type="inferred from homology"/>
<dbReference type="InterPro" id="IPR036286">
    <property type="entry name" value="LexA/Signal_pep-like_sf"/>
</dbReference>
<evidence type="ECO:0000256" key="2">
    <source>
        <dbReference type="ARBA" id="ARBA00004401"/>
    </source>
</evidence>
<evidence type="ECO:0000313" key="10">
    <source>
        <dbReference type="Proteomes" id="UP001250214"/>
    </source>
</evidence>
<gene>
    <name evidence="9" type="primary">lepB</name>
    <name evidence="9" type="ORF">RIF23_09980</name>
</gene>
<dbReference type="PROSITE" id="PS00761">
    <property type="entry name" value="SPASE_I_3"/>
    <property type="match status" value="1"/>
</dbReference>
<dbReference type="EMBL" id="JAVLVT010000004">
    <property type="protein sequence ID" value="MDS1270626.1"/>
    <property type="molecule type" value="Genomic_DNA"/>
</dbReference>
<comment type="subcellular location">
    <subcellularLocation>
        <location evidence="2">Cell membrane</location>
        <topology evidence="2">Single-pass type II membrane protein</topology>
    </subcellularLocation>
    <subcellularLocation>
        <location evidence="6">Membrane</location>
        <topology evidence="6">Single-pass type II membrane protein</topology>
    </subcellularLocation>
</comment>
<dbReference type="GO" id="GO:0009003">
    <property type="term" value="F:signal peptidase activity"/>
    <property type="evidence" value="ECO:0007669"/>
    <property type="project" value="UniProtKB-EC"/>
</dbReference>
<reference evidence="10" key="1">
    <citation type="submission" date="2023-07" db="EMBL/GenBank/DDBJ databases">
        <title>Novel species in the genus Lipingzhangella isolated from Sambhar Salt Lake.</title>
        <authorList>
            <person name="Jiya N."/>
            <person name="Kajale S."/>
            <person name="Sharma A."/>
        </authorList>
    </citation>
    <scope>NUCLEOTIDE SEQUENCE [LARGE SCALE GENOMIC DNA]</scope>
    <source>
        <strain evidence="10">LS1_29</strain>
    </source>
</reference>
<dbReference type="CDD" id="cd06530">
    <property type="entry name" value="S26_SPase_I"/>
    <property type="match status" value="1"/>
</dbReference>
<evidence type="ECO:0000256" key="6">
    <source>
        <dbReference type="RuleBase" id="RU362042"/>
    </source>
</evidence>
<evidence type="ECO:0000256" key="3">
    <source>
        <dbReference type="ARBA" id="ARBA00009370"/>
    </source>
</evidence>
<evidence type="ECO:0000256" key="7">
    <source>
        <dbReference type="SAM" id="MobiDB-lite"/>
    </source>
</evidence>
<evidence type="ECO:0000256" key="4">
    <source>
        <dbReference type="ARBA" id="ARBA00013208"/>
    </source>
</evidence>
<dbReference type="SUPFAM" id="SSF51306">
    <property type="entry name" value="LexA/Signal peptidase"/>
    <property type="match status" value="1"/>
</dbReference>
<dbReference type="PANTHER" id="PTHR43390">
    <property type="entry name" value="SIGNAL PEPTIDASE I"/>
    <property type="match status" value="1"/>
</dbReference>
<comment type="similarity">
    <text evidence="3 6">Belongs to the peptidase S26 family.</text>
</comment>
<dbReference type="InterPro" id="IPR019758">
    <property type="entry name" value="Pept_S26A_signal_pept_1_CS"/>
</dbReference>
<feature type="domain" description="Peptidase S26" evidence="8">
    <location>
        <begin position="75"/>
        <end position="269"/>
    </location>
</feature>
<dbReference type="PANTHER" id="PTHR43390:SF1">
    <property type="entry name" value="CHLOROPLAST PROCESSING PEPTIDASE"/>
    <property type="match status" value="1"/>
</dbReference>
<dbReference type="PRINTS" id="PR00727">
    <property type="entry name" value="LEADERPTASE"/>
</dbReference>
<evidence type="ECO:0000256" key="1">
    <source>
        <dbReference type="ARBA" id="ARBA00000677"/>
    </source>
</evidence>
<feature type="transmembrane region" description="Helical" evidence="6">
    <location>
        <begin position="72"/>
        <end position="94"/>
    </location>
</feature>
<dbReference type="NCBIfam" id="TIGR02227">
    <property type="entry name" value="sigpep_I_bact"/>
    <property type="match status" value="1"/>
</dbReference>
<evidence type="ECO:0000256" key="5">
    <source>
        <dbReference type="ARBA" id="ARBA00022801"/>
    </source>
</evidence>
<dbReference type="RefSeq" id="WP_310912181.1">
    <property type="nucleotide sequence ID" value="NZ_JAVLVT010000004.1"/>
</dbReference>
<dbReference type="Gene3D" id="2.10.109.10">
    <property type="entry name" value="Umud Fragment, subunit A"/>
    <property type="match status" value="1"/>
</dbReference>
<evidence type="ECO:0000259" key="8">
    <source>
        <dbReference type="Pfam" id="PF10502"/>
    </source>
</evidence>
<organism evidence="9 10">
    <name type="scientific">Lipingzhangella rawalii</name>
    <dbReference type="NCBI Taxonomy" id="2055835"/>
    <lineage>
        <taxon>Bacteria</taxon>
        <taxon>Bacillati</taxon>
        <taxon>Actinomycetota</taxon>
        <taxon>Actinomycetes</taxon>
        <taxon>Streptosporangiales</taxon>
        <taxon>Nocardiopsidaceae</taxon>
        <taxon>Lipingzhangella</taxon>
    </lineage>
</organism>
<keyword evidence="5 6" id="KW-0378">Hydrolase</keyword>
<protein>
    <recommendedName>
        <fullName evidence="4 6">Signal peptidase I</fullName>
        <ecNumber evidence="4 6">3.4.21.89</ecNumber>
    </recommendedName>
</protein>
<dbReference type="InterPro" id="IPR019533">
    <property type="entry name" value="Peptidase_S26"/>
</dbReference>
<dbReference type="EC" id="3.4.21.89" evidence="4 6"/>
<dbReference type="Proteomes" id="UP001250214">
    <property type="component" value="Unassembled WGS sequence"/>
</dbReference>
<keyword evidence="6" id="KW-0472">Membrane</keyword>
<feature type="region of interest" description="Disordered" evidence="7">
    <location>
        <begin position="1"/>
        <end position="64"/>
    </location>
</feature>
<sequence>MSNEEQDSRAAADTEADETHGNESFGSSAQARGGAACASEEEDTGAASAGEAPGSAMGASGNKKRAEKSGSFWKELPVLVAIALVLAFVIKTWVVQPFYIPSQSMEDTLQVDDRVLVNKLVYQVRDIDRGELVVFNGSDSWDEDTVVEQPEASNPVQGFFGWLSQSLGLAPSGKDYIKRVIGLPGDTVECCDEQGRLVINDEPLDEPYLYPDSLETHQEFGPVTIDEGRLWVMGDHRAVSYDSRTHQSDPGGGTISEESVVGRAFVTVWPLDRITTHPIPDSIE</sequence>
<feature type="compositionally biased region" description="Low complexity" evidence="7">
    <location>
        <begin position="45"/>
        <end position="61"/>
    </location>
</feature>
<evidence type="ECO:0000313" key="9">
    <source>
        <dbReference type="EMBL" id="MDS1270626.1"/>
    </source>
</evidence>
<dbReference type="InterPro" id="IPR000223">
    <property type="entry name" value="Pept_S26A_signal_pept_1"/>
</dbReference>
<dbReference type="Pfam" id="PF10502">
    <property type="entry name" value="Peptidase_S26"/>
    <property type="match status" value="1"/>
</dbReference>
<keyword evidence="6" id="KW-0812">Transmembrane</keyword>
<keyword evidence="10" id="KW-1185">Reference proteome</keyword>
<keyword evidence="6" id="KW-1133">Transmembrane helix</keyword>
<keyword evidence="6" id="KW-0645">Protease</keyword>
<comment type="catalytic activity">
    <reaction evidence="1 6">
        <text>Cleavage of hydrophobic, N-terminal signal or leader sequences from secreted and periplasmic proteins.</text>
        <dbReference type="EC" id="3.4.21.89"/>
    </reaction>
</comment>
<name>A0ABU2H5N7_9ACTN</name>